<dbReference type="SUPFAM" id="SSF52096">
    <property type="entry name" value="ClpP/crotonase"/>
    <property type="match status" value="1"/>
</dbReference>
<evidence type="ECO:0000259" key="4">
    <source>
        <dbReference type="Pfam" id="PF16113"/>
    </source>
</evidence>
<feature type="domain" description="Enoyl-CoA hydratase/isomerase" evidence="4">
    <location>
        <begin position="15"/>
        <end position="339"/>
    </location>
</feature>
<dbReference type="Proteomes" id="UP000500767">
    <property type="component" value="Chromosome"/>
</dbReference>
<evidence type="ECO:0000256" key="2">
    <source>
        <dbReference type="ARBA" id="ARBA00011915"/>
    </source>
</evidence>
<dbReference type="RefSeq" id="WP_171832835.1">
    <property type="nucleotide sequence ID" value="NZ_CP053708.1"/>
</dbReference>
<dbReference type="NCBIfam" id="NF004127">
    <property type="entry name" value="PRK05617.1"/>
    <property type="match status" value="1"/>
</dbReference>
<dbReference type="InterPro" id="IPR032259">
    <property type="entry name" value="HIBYL-CoA-H"/>
</dbReference>
<accession>A0A6M8H601</accession>
<protein>
    <recommendedName>
        <fullName evidence="2">3-hydroxyisobutyryl-CoA hydrolase</fullName>
        <ecNumber evidence="2">3.1.2.4</ecNumber>
    </recommendedName>
</protein>
<dbReference type="GO" id="GO:0005829">
    <property type="term" value="C:cytosol"/>
    <property type="evidence" value="ECO:0007669"/>
    <property type="project" value="TreeGrafter"/>
</dbReference>
<reference evidence="5 6" key="1">
    <citation type="journal article" date="2014" name="World J. Microbiol. Biotechnol.">
        <title>Biodiversity and physiological characteristics of Antarctic and Arctic lichens-associated bacteria.</title>
        <authorList>
            <person name="Lee Y.M."/>
            <person name="Kim E.H."/>
            <person name="Lee H.K."/>
            <person name="Hong S.G."/>
        </authorList>
    </citation>
    <scope>NUCLEOTIDE SEQUENCE [LARGE SCALE GENOMIC DNA]</scope>
    <source>
        <strain evidence="5 6">PAMC 26569</strain>
    </source>
</reference>
<keyword evidence="5" id="KW-0413">Isomerase</keyword>
<dbReference type="KEGG" id="lck:HN018_01315"/>
<evidence type="ECO:0000313" key="5">
    <source>
        <dbReference type="EMBL" id="QKE88871.1"/>
    </source>
</evidence>
<dbReference type="Gene3D" id="3.90.226.10">
    <property type="entry name" value="2-enoyl-CoA Hydratase, Chain A, domain 1"/>
    <property type="match status" value="1"/>
</dbReference>
<dbReference type="GO" id="GO:0016853">
    <property type="term" value="F:isomerase activity"/>
    <property type="evidence" value="ECO:0007669"/>
    <property type="project" value="UniProtKB-KW"/>
</dbReference>
<organism evidence="5 6">
    <name type="scientific">Lichenicola cladoniae</name>
    <dbReference type="NCBI Taxonomy" id="1484109"/>
    <lineage>
        <taxon>Bacteria</taxon>
        <taxon>Pseudomonadati</taxon>
        <taxon>Pseudomonadota</taxon>
        <taxon>Alphaproteobacteria</taxon>
        <taxon>Acetobacterales</taxon>
        <taxon>Acetobacteraceae</taxon>
        <taxon>Lichenicola</taxon>
    </lineage>
</organism>
<name>A0A6M8H601_9PROT</name>
<dbReference type="EMBL" id="CP053708">
    <property type="protein sequence ID" value="QKE88871.1"/>
    <property type="molecule type" value="Genomic_DNA"/>
</dbReference>
<dbReference type="PANTHER" id="PTHR43176:SF3">
    <property type="entry name" value="3-HYDROXYISOBUTYRYL-COA HYDROLASE, MITOCHONDRIAL"/>
    <property type="match status" value="1"/>
</dbReference>
<dbReference type="CDD" id="cd06558">
    <property type="entry name" value="crotonase-like"/>
    <property type="match status" value="1"/>
</dbReference>
<gene>
    <name evidence="5" type="ORF">HN018_01315</name>
</gene>
<dbReference type="AlphaFoldDB" id="A0A6M8H601"/>
<keyword evidence="6" id="KW-1185">Reference proteome</keyword>
<dbReference type="InterPro" id="IPR029045">
    <property type="entry name" value="ClpP/crotonase-like_dom_sf"/>
</dbReference>
<evidence type="ECO:0000256" key="3">
    <source>
        <dbReference type="ARBA" id="ARBA00022801"/>
    </source>
</evidence>
<comment type="catalytic activity">
    <reaction evidence="1">
        <text>3-hydroxy-2-methylpropanoyl-CoA + H2O = 3-hydroxy-2-methylpropanoate + CoA + H(+)</text>
        <dbReference type="Rhea" id="RHEA:20888"/>
        <dbReference type="ChEBI" id="CHEBI:11805"/>
        <dbReference type="ChEBI" id="CHEBI:15377"/>
        <dbReference type="ChEBI" id="CHEBI:15378"/>
        <dbReference type="ChEBI" id="CHEBI:57287"/>
        <dbReference type="ChEBI" id="CHEBI:57340"/>
        <dbReference type="EC" id="3.1.2.4"/>
    </reaction>
</comment>
<keyword evidence="3" id="KW-0378">Hydrolase</keyword>
<sequence>MSDPGISARRQGNLGRITLNRPRAINALTVGMVGTIDAVLDEWTVDPDVRSILIDGAGERGLCAGGDIRFLYESVRGGHPEQADRFLHAEYTLNARIARLAKPYIAIMDGLVMGGGVGVSAHGSMRIVTERTRLAMPEVGIGFVPDIGSTYLLSAAPGELGTHMALTGEGIGAADAMLCGLADHHVPSSRLPGLLEALGSCTGAADIDVCVASYAMPPPAGRLAVDRGWIDACYRHDTVQAITDALNARPEQAAGGAAGRIAVNCPTSLTVALRALRQGRRSERLEACMEQEYRLATGLLRQPDFSEGVRAAIVDKDRNPAWMPATLAGIDPGRVDTLFAFDGSVALTLA</sequence>
<dbReference type="GO" id="GO:0003860">
    <property type="term" value="F:3-hydroxyisobutyryl-CoA hydrolase activity"/>
    <property type="evidence" value="ECO:0007669"/>
    <property type="project" value="UniProtKB-EC"/>
</dbReference>
<evidence type="ECO:0000313" key="6">
    <source>
        <dbReference type="Proteomes" id="UP000500767"/>
    </source>
</evidence>
<proteinExistence type="predicted"/>
<dbReference type="PANTHER" id="PTHR43176">
    <property type="entry name" value="3-HYDROXYISOBUTYRYL-COA HYDROLASE-RELATED"/>
    <property type="match status" value="1"/>
</dbReference>
<evidence type="ECO:0000256" key="1">
    <source>
        <dbReference type="ARBA" id="ARBA00001709"/>
    </source>
</evidence>
<dbReference type="Pfam" id="PF16113">
    <property type="entry name" value="ECH_2"/>
    <property type="match status" value="1"/>
</dbReference>
<dbReference type="EC" id="3.1.2.4" evidence="2"/>
<dbReference type="GO" id="GO:0006574">
    <property type="term" value="P:L-valine catabolic process"/>
    <property type="evidence" value="ECO:0007669"/>
    <property type="project" value="TreeGrafter"/>
</dbReference>
<dbReference type="InterPro" id="IPR045004">
    <property type="entry name" value="ECH_dom"/>
</dbReference>